<organism evidence="2 3">
    <name type="scientific">Mucilaginibacter straminoryzae</name>
    <dbReference type="NCBI Taxonomy" id="2932774"/>
    <lineage>
        <taxon>Bacteria</taxon>
        <taxon>Pseudomonadati</taxon>
        <taxon>Bacteroidota</taxon>
        <taxon>Sphingobacteriia</taxon>
        <taxon>Sphingobacteriales</taxon>
        <taxon>Sphingobacteriaceae</taxon>
        <taxon>Mucilaginibacter</taxon>
    </lineage>
</organism>
<protein>
    <submittedName>
        <fullName evidence="2">Uncharacterized protein</fullName>
    </submittedName>
</protein>
<feature type="transmembrane region" description="Helical" evidence="1">
    <location>
        <begin position="90"/>
        <end position="111"/>
    </location>
</feature>
<proteinExistence type="predicted"/>
<feature type="transmembrane region" description="Helical" evidence="1">
    <location>
        <begin position="131"/>
        <end position="150"/>
    </location>
</feature>
<feature type="transmembrane region" description="Helical" evidence="1">
    <location>
        <begin position="12"/>
        <end position="33"/>
    </location>
</feature>
<keyword evidence="1" id="KW-1133">Transmembrane helix</keyword>
<reference evidence="2" key="1">
    <citation type="submission" date="2022-04" db="EMBL/GenBank/DDBJ databases">
        <title>Mucilaginibacter sp. RS28 isolated from freshwater.</title>
        <authorList>
            <person name="Ko S.-R."/>
        </authorList>
    </citation>
    <scope>NUCLEOTIDE SEQUENCE</scope>
    <source>
        <strain evidence="2">RS28</strain>
    </source>
</reference>
<keyword evidence="3" id="KW-1185">Reference proteome</keyword>
<dbReference type="Proteomes" id="UP001139450">
    <property type="component" value="Unassembled WGS sequence"/>
</dbReference>
<name>A0A9X2BDE2_9SPHI</name>
<evidence type="ECO:0000313" key="2">
    <source>
        <dbReference type="EMBL" id="MCJ8211982.1"/>
    </source>
</evidence>
<evidence type="ECO:0000313" key="3">
    <source>
        <dbReference type="Proteomes" id="UP001139450"/>
    </source>
</evidence>
<dbReference type="EMBL" id="JALJEJ010000015">
    <property type="protein sequence ID" value="MCJ8211982.1"/>
    <property type="molecule type" value="Genomic_DNA"/>
</dbReference>
<dbReference type="RefSeq" id="WP_245133118.1">
    <property type="nucleotide sequence ID" value="NZ_JALJEJ010000015.1"/>
</dbReference>
<dbReference type="AlphaFoldDB" id="A0A9X2BDE2"/>
<accession>A0A9X2BDE2</accession>
<comment type="caution">
    <text evidence="2">The sequence shown here is derived from an EMBL/GenBank/DDBJ whole genome shotgun (WGS) entry which is preliminary data.</text>
</comment>
<gene>
    <name evidence="2" type="ORF">MUY27_19850</name>
</gene>
<feature type="transmembrane region" description="Helical" evidence="1">
    <location>
        <begin position="60"/>
        <end position="78"/>
    </location>
</feature>
<sequence>MTKSESTLSITLKSLLGGWVALVFGTSTLVYFFSPIPHRSFHQNPVINGLRNIWEIADDMGPVVKLSIIAVFAVLYILSRSIIKKSRLSFYTGSIIIAVIAVLLVLALLPADLSRGYGIRLTGARFDLSMLPIYLSGAVLGGVVFSYIYFKLSRASLLN</sequence>
<keyword evidence="1" id="KW-0472">Membrane</keyword>
<keyword evidence="1" id="KW-0812">Transmembrane</keyword>
<evidence type="ECO:0000256" key="1">
    <source>
        <dbReference type="SAM" id="Phobius"/>
    </source>
</evidence>